<accession>C7YZR1</accession>
<organism evidence="1 2">
    <name type="scientific">Fusarium vanettenii (strain ATCC MYA-4622 / CBS 123669 / FGSC 9596 / NRRL 45880 / 77-13-4)</name>
    <name type="common">Fusarium solani subsp. pisi</name>
    <dbReference type="NCBI Taxonomy" id="660122"/>
    <lineage>
        <taxon>Eukaryota</taxon>
        <taxon>Fungi</taxon>
        <taxon>Dikarya</taxon>
        <taxon>Ascomycota</taxon>
        <taxon>Pezizomycotina</taxon>
        <taxon>Sordariomycetes</taxon>
        <taxon>Hypocreomycetidae</taxon>
        <taxon>Hypocreales</taxon>
        <taxon>Nectriaceae</taxon>
        <taxon>Fusarium</taxon>
        <taxon>Fusarium solani species complex</taxon>
        <taxon>Fusarium vanettenii</taxon>
    </lineage>
</organism>
<dbReference type="GeneID" id="9667633"/>
<reference evidence="1 2" key="1">
    <citation type="journal article" date="2009" name="PLoS Genet.">
        <title>The genome of Nectria haematococca: contribution of supernumerary chromosomes to gene expansion.</title>
        <authorList>
            <person name="Coleman J.J."/>
            <person name="Rounsley S.D."/>
            <person name="Rodriguez-Carres M."/>
            <person name="Kuo A."/>
            <person name="Wasmann C.C."/>
            <person name="Grimwood J."/>
            <person name="Schmutz J."/>
            <person name="Taga M."/>
            <person name="White G.J."/>
            <person name="Zhou S."/>
            <person name="Schwartz D.C."/>
            <person name="Freitag M."/>
            <person name="Ma L.J."/>
            <person name="Danchin E.G."/>
            <person name="Henrissat B."/>
            <person name="Coutinho P.M."/>
            <person name="Nelson D.R."/>
            <person name="Straney D."/>
            <person name="Napoli C.A."/>
            <person name="Barker B.M."/>
            <person name="Gribskov M."/>
            <person name="Rep M."/>
            <person name="Kroken S."/>
            <person name="Molnar I."/>
            <person name="Rensing C."/>
            <person name="Kennell J.C."/>
            <person name="Zamora J."/>
            <person name="Farman M.L."/>
            <person name="Selker E.U."/>
            <person name="Salamov A."/>
            <person name="Shapiro H."/>
            <person name="Pangilinan J."/>
            <person name="Lindquist E."/>
            <person name="Lamers C."/>
            <person name="Grigoriev I.V."/>
            <person name="Geiser D.M."/>
            <person name="Covert S.F."/>
            <person name="Temporini E."/>
            <person name="Vanetten H.D."/>
        </authorList>
    </citation>
    <scope>NUCLEOTIDE SEQUENCE [LARGE SCALE GENOMIC DNA]</scope>
    <source>
        <strain evidence="2">ATCC MYA-4622 / CBS 123669 / FGSC 9596 / NRRL 45880 / 77-13-4</strain>
    </source>
</reference>
<gene>
    <name evidence="1" type="ORF">NECHADRAFT_84115</name>
</gene>
<dbReference type="EMBL" id="GG698904">
    <property type="protein sequence ID" value="EEU42652.1"/>
    <property type="molecule type" value="Genomic_DNA"/>
</dbReference>
<dbReference type="HOGENOM" id="CLU_1434792_0_0_1"/>
<keyword evidence="2" id="KW-1185">Reference proteome</keyword>
<dbReference type="RefSeq" id="XP_003048365.1">
    <property type="nucleotide sequence ID" value="XM_003048319.1"/>
</dbReference>
<dbReference type="KEGG" id="nhe:NECHADRAFT_84115"/>
<evidence type="ECO:0000313" key="2">
    <source>
        <dbReference type="Proteomes" id="UP000005206"/>
    </source>
</evidence>
<name>C7YZR1_FUSV7</name>
<evidence type="ECO:0000313" key="1">
    <source>
        <dbReference type="EMBL" id="EEU42652.1"/>
    </source>
</evidence>
<dbReference type="AlphaFoldDB" id="C7YZR1"/>
<protein>
    <submittedName>
        <fullName evidence="1">Uncharacterized protein</fullName>
    </submittedName>
</protein>
<sequence>MTIPSSVKLRYTSSQREIQLPDRLSHSQGLLHHRYAPHAAAWLDVGVHRLEVGEASRASPGGKQSGSNSTSVEMQTICCPKLIPGLSGIKRIAAQARGGCASATGGPQWDDPLLEAANKPRNLVETQSGPLVSSGSRHLAMPMQERQKPNSGYICLHRVALRPSTHTGFMNAGGDAMEKRVLPLLENLV</sequence>
<dbReference type="InParanoid" id="C7YZR1"/>
<dbReference type="VEuPathDB" id="FungiDB:NECHADRAFT_84115"/>
<proteinExistence type="predicted"/>
<dbReference type="Proteomes" id="UP000005206">
    <property type="component" value="Chromosome 8"/>
</dbReference>